<proteinExistence type="inferred from homology"/>
<dbReference type="GO" id="GO:0009435">
    <property type="term" value="P:NAD+ biosynthetic process"/>
    <property type="evidence" value="ECO:0007669"/>
    <property type="project" value="UniProtKB-UniRule"/>
</dbReference>
<comment type="similarity">
    <text evidence="3 11">Belongs to the NadD family.</text>
</comment>
<dbReference type="CDD" id="cd02165">
    <property type="entry name" value="NMNAT"/>
    <property type="match status" value="1"/>
</dbReference>
<name>A0A679J2V1_VARPD</name>
<evidence type="ECO:0000256" key="10">
    <source>
        <dbReference type="ARBA" id="ARBA00048721"/>
    </source>
</evidence>
<dbReference type="Gene3D" id="3.40.50.620">
    <property type="entry name" value="HUPs"/>
    <property type="match status" value="1"/>
</dbReference>
<evidence type="ECO:0000256" key="11">
    <source>
        <dbReference type="HAMAP-Rule" id="MF_00244"/>
    </source>
</evidence>
<evidence type="ECO:0000256" key="3">
    <source>
        <dbReference type="ARBA" id="ARBA00009014"/>
    </source>
</evidence>
<evidence type="ECO:0000256" key="7">
    <source>
        <dbReference type="ARBA" id="ARBA00022741"/>
    </source>
</evidence>
<reference evidence="13" key="1">
    <citation type="submission" date="2019-12" db="EMBL/GenBank/DDBJ databases">
        <authorList>
            <person name="Cremers G."/>
        </authorList>
    </citation>
    <scope>NUCLEOTIDE SEQUENCE</scope>
    <source>
        <strain evidence="13">Vvax</strain>
    </source>
</reference>
<comment type="function">
    <text evidence="1 11">Catalyzes the reversible adenylation of nicotinate mononucleotide (NaMN) to nicotinic acid adenine dinucleotide (NaAD).</text>
</comment>
<organism evidence="13">
    <name type="scientific">Variovorax paradoxus</name>
    <dbReference type="NCBI Taxonomy" id="34073"/>
    <lineage>
        <taxon>Bacteria</taxon>
        <taxon>Pseudomonadati</taxon>
        <taxon>Pseudomonadota</taxon>
        <taxon>Betaproteobacteria</taxon>
        <taxon>Burkholderiales</taxon>
        <taxon>Comamonadaceae</taxon>
        <taxon>Variovorax</taxon>
    </lineage>
</organism>
<evidence type="ECO:0000256" key="8">
    <source>
        <dbReference type="ARBA" id="ARBA00022840"/>
    </source>
</evidence>
<dbReference type="PANTHER" id="PTHR39321">
    <property type="entry name" value="NICOTINATE-NUCLEOTIDE ADENYLYLTRANSFERASE-RELATED"/>
    <property type="match status" value="1"/>
</dbReference>
<evidence type="ECO:0000256" key="1">
    <source>
        <dbReference type="ARBA" id="ARBA00002324"/>
    </source>
</evidence>
<dbReference type="UniPathway" id="UPA00253">
    <property type="reaction ID" value="UER00332"/>
</dbReference>
<dbReference type="SUPFAM" id="SSF52374">
    <property type="entry name" value="Nucleotidylyl transferase"/>
    <property type="match status" value="1"/>
</dbReference>
<evidence type="ECO:0000256" key="4">
    <source>
        <dbReference type="ARBA" id="ARBA00022642"/>
    </source>
</evidence>
<keyword evidence="4 11" id="KW-0662">Pyridine nucleotide biosynthesis</keyword>
<evidence type="ECO:0000256" key="9">
    <source>
        <dbReference type="ARBA" id="ARBA00023027"/>
    </source>
</evidence>
<dbReference type="GO" id="GO:0004515">
    <property type="term" value="F:nicotinate-nucleotide adenylyltransferase activity"/>
    <property type="evidence" value="ECO:0007669"/>
    <property type="project" value="UniProtKB-UniRule"/>
</dbReference>
<gene>
    <name evidence="11 13" type="primary">nadD</name>
    <name evidence="13" type="ORF">VVAX_03280</name>
</gene>
<evidence type="ECO:0000256" key="6">
    <source>
        <dbReference type="ARBA" id="ARBA00022695"/>
    </source>
</evidence>
<evidence type="ECO:0000256" key="2">
    <source>
        <dbReference type="ARBA" id="ARBA00005019"/>
    </source>
</evidence>
<keyword evidence="9 11" id="KW-0520">NAD</keyword>
<dbReference type="RefSeq" id="WP_339090870.1">
    <property type="nucleotide sequence ID" value="NZ_LR743507.1"/>
</dbReference>
<keyword evidence="8 11" id="KW-0067">ATP-binding</keyword>
<keyword evidence="6 11" id="KW-0548">Nucleotidyltransferase</keyword>
<evidence type="ECO:0000259" key="12">
    <source>
        <dbReference type="Pfam" id="PF01467"/>
    </source>
</evidence>
<evidence type="ECO:0000313" key="13">
    <source>
        <dbReference type="EMBL" id="CAA2105487.1"/>
    </source>
</evidence>
<accession>A0A679J2V1</accession>
<sequence>MLPSIPGVTPTNPHRRIGIFGGAFDPPHNAHVALATAALAQLGLDELHVIPTGQAWHKSRALTAKEDRLAMARLAFAGLQGTVVVDSREVLRDGPTYTLDTLHELQREQPGAQLVLIMGADQASALPTWHGWQDILGIAIVSVAYRALSTGDTARFDPKMLPGLPAGARFEALELPPMDTSATEIRRRAALGVDISSLVPPTVARYIDQHHLYRSA</sequence>
<dbReference type="AlphaFoldDB" id="A0A679J2V1"/>
<dbReference type="GO" id="GO:0005524">
    <property type="term" value="F:ATP binding"/>
    <property type="evidence" value="ECO:0007669"/>
    <property type="project" value="UniProtKB-KW"/>
</dbReference>
<dbReference type="HAMAP" id="MF_00244">
    <property type="entry name" value="NaMN_adenylyltr"/>
    <property type="match status" value="1"/>
</dbReference>
<dbReference type="NCBIfam" id="TIGR00482">
    <property type="entry name" value="nicotinate (nicotinamide) nucleotide adenylyltransferase"/>
    <property type="match status" value="1"/>
</dbReference>
<protein>
    <recommendedName>
        <fullName evidence="11">Probable nicotinate-nucleotide adenylyltransferase</fullName>
        <ecNumber evidence="11">2.7.7.18</ecNumber>
    </recommendedName>
    <alternativeName>
        <fullName evidence="11">Deamido-NAD(+) diphosphorylase</fullName>
    </alternativeName>
    <alternativeName>
        <fullName evidence="11">Deamido-NAD(+) pyrophosphorylase</fullName>
    </alternativeName>
    <alternativeName>
        <fullName evidence="11">Nicotinate mononucleotide adenylyltransferase</fullName>
        <shortName evidence="11">NaMN adenylyltransferase</shortName>
    </alternativeName>
</protein>
<dbReference type="InterPro" id="IPR005248">
    <property type="entry name" value="NadD/NMNAT"/>
</dbReference>
<keyword evidence="5 11" id="KW-0808">Transferase</keyword>
<feature type="domain" description="Cytidyltransferase-like" evidence="12">
    <location>
        <begin position="19"/>
        <end position="188"/>
    </location>
</feature>
<dbReference type="Pfam" id="PF01467">
    <property type="entry name" value="CTP_transf_like"/>
    <property type="match status" value="1"/>
</dbReference>
<dbReference type="PANTHER" id="PTHR39321:SF3">
    <property type="entry name" value="PHOSPHOPANTETHEINE ADENYLYLTRANSFERASE"/>
    <property type="match status" value="1"/>
</dbReference>
<dbReference type="NCBIfam" id="TIGR00125">
    <property type="entry name" value="cyt_tran_rel"/>
    <property type="match status" value="1"/>
</dbReference>
<keyword evidence="7 11" id="KW-0547">Nucleotide-binding</keyword>
<comment type="catalytic activity">
    <reaction evidence="10 11">
        <text>nicotinate beta-D-ribonucleotide + ATP + H(+) = deamido-NAD(+) + diphosphate</text>
        <dbReference type="Rhea" id="RHEA:22860"/>
        <dbReference type="ChEBI" id="CHEBI:15378"/>
        <dbReference type="ChEBI" id="CHEBI:30616"/>
        <dbReference type="ChEBI" id="CHEBI:33019"/>
        <dbReference type="ChEBI" id="CHEBI:57502"/>
        <dbReference type="ChEBI" id="CHEBI:58437"/>
        <dbReference type="EC" id="2.7.7.18"/>
    </reaction>
</comment>
<dbReference type="InterPro" id="IPR014729">
    <property type="entry name" value="Rossmann-like_a/b/a_fold"/>
</dbReference>
<dbReference type="EC" id="2.7.7.18" evidence="11"/>
<dbReference type="EMBL" id="LR743507">
    <property type="protein sequence ID" value="CAA2105487.1"/>
    <property type="molecule type" value="Genomic_DNA"/>
</dbReference>
<evidence type="ECO:0000256" key="5">
    <source>
        <dbReference type="ARBA" id="ARBA00022679"/>
    </source>
</evidence>
<comment type="pathway">
    <text evidence="2 11">Cofactor biosynthesis; NAD(+) biosynthesis; deamido-NAD(+) from nicotinate D-ribonucleotide: step 1/1.</text>
</comment>
<dbReference type="InterPro" id="IPR004821">
    <property type="entry name" value="Cyt_trans-like"/>
</dbReference>